<name>A0A0A2LNL5_PENIT</name>
<evidence type="ECO:0000256" key="1">
    <source>
        <dbReference type="SAM" id="Phobius"/>
    </source>
</evidence>
<protein>
    <recommendedName>
        <fullName evidence="5">Major facilitator superfamily domain, general substrate transporter</fullName>
    </recommendedName>
</protein>
<keyword evidence="2" id="KW-0732">Signal</keyword>
<feature type="chain" id="PRO_5002002335" description="Major facilitator superfamily domain, general substrate transporter" evidence="2">
    <location>
        <begin position="23"/>
        <end position="74"/>
    </location>
</feature>
<dbReference type="OrthoDB" id="2130629at2759"/>
<gene>
    <name evidence="3" type="ORF">PITC_060810</name>
</gene>
<dbReference type="HOGENOM" id="CLU_2688570_0_0_1"/>
<feature type="transmembrane region" description="Helical" evidence="1">
    <location>
        <begin position="42"/>
        <end position="70"/>
    </location>
</feature>
<evidence type="ECO:0000313" key="3">
    <source>
        <dbReference type="EMBL" id="KGO77900.1"/>
    </source>
</evidence>
<evidence type="ECO:0008006" key="5">
    <source>
        <dbReference type="Google" id="ProtNLM"/>
    </source>
</evidence>
<organism evidence="3 4">
    <name type="scientific">Penicillium italicum</name>
    <name type="common">Blue mold</name>
    <dbReference type="NCBI Taxonomy" id="40296"/>
    <lineage>
        <taxon>Eukaryota</taxon>
        <taxon>Fungi</taxon>
        <taxon>Dikarya</taxon>
        <taxon>Ascomycota</taxon>
        <taxon>Pezizomycotina</taxon>
        <taxon>Eurotiomycetes</taxon>
        <taxon>Eurotiomycetidae</taxon>
        <taxon>Eurotiales</taxon>
        <taxon>Aspergillaceae</taxon>
        <taxon>Penicillium</taxon>
    </lineage>
</organism>
<dbReference type="PROSITE" id="PS51257">
    <property type="entry name" value="PROKAR_LIPOPROTEIN"/>
    <property type="match status" value="1"/>
</dbReference>
<comment type="caution">
    <text evidence="3">The sequence shown here is derived from an EMBL/GenBank/DDBJ whole genome shotgun (WGS) entry which is preliminary data.</text>
</comment>
<keyword evidence="1" id="KW-0472">Membrane</keyword>
<keyword evidence="4" id="KW-1185">Reference proteome</keyword>
<sequence>MDRLPLCLYISLACYLLASSCGEGRQERLSKPTLIMNSLWKQAAFTCICVIVFMIWGSFNAFGHVVNLFFQDVQ</sequence>
<dbReference type="EMBL" id="JQGA01000087">
    <property type="protein sequence ID" value="KGO77900.1"/>
    <property type="molecule type" value="Genomic_DNA"/>
</dbReference>
<evidence type="ECO:0000313" key="4">
    <source>
        <dbReference type="Proteomes" id="UP000030104"/>
    </source>
</evidence>
<dbReference type="PhylomeDB" id="A0A0A2LNL5"/>
<evidence type="ECO:0000256" key="2">
    <source>
        <dbReference type="SAM" id="SignalP"/>
    </source>
</evidence>
<dbReference type="Proteomes" id="UP000030104">
    <property type="component" value="Unassembled WGS sequence"/>
</dbReference>
<keyword evidence="1" id="KW-0812">Transmembrane</keyword>
<feature type="signal peptide" evidence="2">
    <location>
        <begin position="1"/>
        <end position="22"/>
    </location>
</feature>
<keyword evidence="1" id="KW-1133">Transmembrane helix</keyword>
<proteinExistence type="predicted"/>
<accession>A0A0A2LNL5</accession>
<dbReference type="AlphaFoldDB" id="A0A0A2LNL5"/>
<reference evidence="3 4" key="1">
    <citation type="journal article" date="2015" name="Mol. Plant Microbe Interact.">
        <title>Genome, transcriptome, and functional analyses of Penicillium expansum provide new insights into secondary metabolism and pathogenicity.</title>
        <authorList>
            <person name="Ballester A.R."/>
            <person name="Marcet-Houben M."/>
            <person name="Levin E."/>
            <person name="Sela N."/>
            <person name="Selma-Lazaro C."/>
            <person name="Carmona L."/>
            <person name="Wisniewski M."/>
            <person name="Droby S."/>
            <person name="Gonzalez-Candelas L."/>
            <person name="Gabaldon T."/>
        </authorList>
    </citation>
    <scope>NUCLEOTIDE SEQUENCE [LARGE SCALE GENOMIC DNA]</scope>
    <source>
        <strain evidence="3 4">PHI-1</strain>
    </source>
</reference>
<dbReference type="STRING" id="40296.A0A0A2LNL5"/>